<dbReference type="GO" id="GO:0005813">
    <property type="term" value="C:centrosome"/>
    <property type="evidence" value="ECO:0007669"/>
    <property type="project" value="UniProtKB-SubCell"/>
</dbReference>
<evidence type="ECO:0000256" key="9">
    <source>
        <dbReference type="ARBA" id="ARBA00023212"/>
    </source>
</evidence>
<dbReference type="InterPro" id="IPR034744">
    <property type="entry name" value="RH2"/>
</dbReference>
<dbReference type="InterPro" id="IPR034743">
    <property type="entry name" value="RH1"/>
</dbReference>
<dbReference type="Gene3D" id="6.10.230.10">
    <property type="match status" value="1"/>
</dbReference>
<feature type="compositionally biased region" description="Low complexity" evidence="16">
    <location>
        <begin position="270"/>
        <end position="282"/>
    </location>
</feature>
<dbReference type="Pfam" id="PF09744">
    <property type="entry name" value="RH1"/>
    <property type="match status" value="1"/>
</dbReference>
<keyword evidence="6" id="KW-0653">Protein transport</keyword>
<dbReference type="GO" id="GO:0060271">
    <property type="term" value="P:cilium assembly"/>
    <property type="evidence" value="ECO:0007669"/>
    <property type="project" value="TreeGrafter"/>
</dbReference>
<keyword evidence="4" id="KW-0813">Transport</keyword>
<accession>A0AAV1G2J8</accession>
<feature type="coiled-coil region" evidence="15">
    <location>
        <begin position="64"/>
        <end position="177"/>
    </location>
</feature>
<evidence type="ECO:0000256" key="10">
    <source>
        <dbReference type="ARBA" id="ARBA00023273"/>
    </source>
</evidence>
<keyword evidence="9" id="KW-0206">Cytoskeleton</keyword>
<evidence type="ECO:0000256" key="13">
    <source>
        <dbReference type="ARBA" id="ARBA00040819"/>
    </source>
</evidence>
<keyword evidence="10" id="KW-0966">Cell projection</keyword>
<evidence type="ECO:0000313" key="20">
    <source>
        <dbReference type="Proteomes" id="UP001178508"/>
    </source>
</evidence>
<evidence type="ECO:0000313" key="19">
    <source>
        <dbReference type="EMBL" id="CAJ1068197.1"/>
    </source>
</evidence>
<evidence type="ECO:0000256" key="7">
    <source>
        <dbReference type="ARBA" id="ARBA00023054"/>
    </source>
</evidence>
<dbReference type="InterPro" id="IPR021563">
    <property type="entry name" value="RILP_dimer"/>
</dbReference>
<dbReference type="PANTHER" id="PTHR21502">
    <property type="entry name" value="ZINC FINGER PROTEIN DZIP1"/>
    <property type="match status" value="1"/>
</dbReference>
<dbReference type="GO" id="GO:0046983">
    <property type="term" value="F:protein dimerization activity"/>
    <property type="evidence" value="ECO:0007669"/>
    <property type="project" value="InterPro"/>
</dbReference>
<dbReference type="SUPFAM" id="SSF161256">
    <property type="entry name" value="RILP dimerisation region"/>
    <property type="match status" value="1"/>
</dbReference>
<dbReference type="AlphaFoldDB" id="A0AAV1G2J8"/>
<feature type="compositionally biased region" description="Acidic residues" evidence="16">
    <location>
        <begin position="348"/>
        <end position="360"/>
    </location>
</feature>
<evidence type="ECO:0000256" key="12">
    <source>
        <dbReference type="ARBA" id="ARBA00040816"/>
    </source>
</evidence>
<dbReference type="GO" id="GO:0031267">
    <property type="term" value="F:small GTPase binding"/>
    <property type="evidence" value="ECO:0007669"/>
    <property type="project" value="TreeGrafter"/>
</dbReference>
<dbReference type="Gene3D" id="1.20.58.1770">
    <property type="match status" value="1"/>
</dbReference>
<protein>
    <recommendedName>
        <fullName evidence="12">RILP-like protein 1</fullName>
    </recommendedName>
    <alternativeName>
        <fullName evidence="13">RILP-like protein 2</fullName>
    </alternativeName>
    <alternativeName>
        <fullName evidence="14">Rab-interacting lysosomal-like protein 1</fullName>
    </alternativeName>
</protein>
<dbReference type="PROSITE" id="PS51777">
    <property type="entry name" value="RH2"/>
    <property type="match status" value="1"/>
</dbReference>
<evidence type="ECO:0000256" key="3">
    <source>
        <dbReference type="ARBA" id="ARBA00004514"/>
    </source>
</evidence>
<evidence type="ECO:0000259" key="18">
    <source>
        <dbReference type="PROSITE" id="PS51777"/>
    </source>
</evidence>
<dbReference type="EMBL" id="OY660875">
    <property type="protein sequence ID" value="CAJ1068197.1"/>
    <property type="molecule type" value="Genomic_DNA"/>
</dbReference>
<keyword evidence="20" id="KW-1185">Reference proteome</keyword>
<evidence type="ECO:0000256" key="2">
    <source>
        <dbReference type="ARBA" id="ARBA00004300"/>
    </source>
</evidence>
<evidence type="ECO:0000256" key="14">
    <source>
        <dbReference type="ARBA" id="ARBA00042424"/>
    </source>
</evidence>
<evidence type="ECO:0000256" key="6">
    <source>
        <dbReference type="ARBA" id="ARBA00022927"/>
    </source>
</evidence>
<organism evidence="19 20">
    <name type="scientific">Xyrichtys novacula</name>
    <name type="common">Pearly razorfish</name>
    <name type="synonym">Hemipteronotus novacula</name>
    <dbReference type="NCBI Taxonomy" id="13765"/>
    <lineage>
        <taxon>Eukaryota</taxon>
        <taxon>Metazoa</taxon>
        <taxon>Chordata</taxon>
        <taxon>Craniata</taxon>
        <taxon>Vertebrata</taxon>
        <taxon>Euteleostomi</taxon>
        <taxon>Actinopterygii</taxon>
        <taxon>Neopterygii</taxon>
        <taxon>Teleostei</taxon>
        <taxon>Neoteleostei</taxon>
        <taxon>Acanthomorphata</taxon>
        <taxon>Eupercaria</taxon>
        <taxon>Labriformes</taxon>
        <taxon>Labridae</taxon>
        <taxon>Xyrichtys</taxon>
    </lineage>
</organism>
<evidence type="ECO:0000256" key="4">
    <source>
        <dbReference type="ARBA" id="ARBA00022448"/>
    </source>
</evidence>
<keyword evidence="5" id="KW-0963">Cytoplasm</keyword>
<sequence>METSVMSALDRPAAELTVTDVYDIAAVLGQEFERIIDKFGCESLVGVVPKVVRVLELLEALVSHGAARQETEELRRELERLRQERNERFNQERKHQEELELVEDVWRGEVQDLLSQITELQTENKKLLVSLSQKESPITEEDLQKHEGMSEKERQMMKKLKDLVDKQRDEIRAKDHELTLKNEDVEALQLQQHRLIRINQDLRHRIGVLESQGKALIQQRAELEAAAQVRQQELGALQQEVTRLRKELRGWELEREVATIEEASLGRPVLSSSTSPLRESSTAAPLNSGKPNSVWEECGGDPDFLANCFGHERSPSPLTKSSHGDSKKEKSKEEETSAMLPTASTAAELEEETDSSEEESDKPRFTLQELRDVLQERNELKAEVFVLQEELAYYRSEDTEDDFDSFVCKLPAAPCPTSTDQPESGIKRLIFTAIMPMVAAGLLADDPTLLPIRRLYFV</sequence>
<keyword evidence="8" id="KW-0969">Cilium</keyword>
<name>A0AAV1G2J8_XYRNO</name>
<keyword evidence="7 15" id="KW-0175">Coiled coil</keyword>
<dbReference type="GO" id="GO:0015031">
    <property type="term" value="P:protein transport"/>
    <property type="evidence" value="ECO:0007669"/>
    <property type="project" value="UniProtKB-KW"/>
</dbReference>
<gene>
    <name evidence="19" type="ORF">XNOV1_A013528</name>
</gene>
<proteinExistence type="inferred from homology"/>
<evidence type="ECO:0000256" key="1">
    <source>
        <dbReference type="ARBA" id="ARBA00004138"/>
    </source>
</evidence>
<evidence type="ECO:0000256" key="5">
    <source>
        <dbReference type="ARBA" id="ARBA00022490"/>
    </source>
</evidence>
<feature type="domain" description="RH2" evidence="18">
    <location>
        <begin position="362"/>
        <end position="429"/>
    </location>
</feature>
<comment type="subcellular location">
    <subcellularLocation>
        <location evidence="1">Cell projection</location>
        <location evidence="1">Cilium</location>
    </subcellularLocation>
    <subcellularLocation>
        <location evidence="2">Cytoplasm</location>
        <location evidence="2">Cytoskeleton</location>
        <location evidence="2">Microtubule organizing center</location>
        <location evidence="2">Centrosome</location>
    </subcellularLocation>
    <subcellularLocation>
        <location evidence="3">Cytoplasm</location>
        <location evidence="3">Cytosol</location>
    </subcellularLocation>
</comment>
<dbReference type="PROSITE" id="PS51776">
    <property type="entry name" value="RH1"/>
    <property type="match status" value="1"/>
</dbReference>
<dbReference type="PANTHER" id="PTHR21502:SF6">
    <property type="entry name" value="RILP-LIKE PROTEIN 1"/>
    <property type="match status" value="1"/>
</dbReference>
<evidence type="ECO:0000256" key="15">
    <source>
        <dbReference type="SAM" id="Coils"/>
    </source>
</evidence>
<evidence type="ECO:0000256" key="11">
    <source>
        <dbReference type="ARBA" id="ARBA00038318"/>
    </source>
</evidence>
<evidence type="ECO:0000256" key="16">
    <source>
        <dbReference type="SAM" id="MobiDB-lite"/>
    </source>
</evidence>
<dbReference type="GO" id="GO:0051959">
    <property type="term" value="F:dynein light intermediate chain binding"/>
    <property type="evidence" value="ECO:0007669"/>
    <property type="project" value="TreeGrafter"/>
</dbReference>
<feature type="coiled-coil region" evidence="15">
    <location>
        <begin position="220"/>
        <end position="261"/>
    </location>
</feature>
<comment type="similarity">
    <text evidence="11">Belongs to the RILPL family.</text>
</comment>
<feature type="region of interest" description="Disordered" evidence="16">
    <location>
        <begin position="309"/>
        <end position="365"/>
    </location>
</feature>
<evidence type="ECO:0000256" key="8">
    <source>
        <dbReference type="ARBA" id="ARBA00023069"/>
    </source>
</evidence>
<reference evidence="19" key="1">
    <citation type="submission" date="2023-08" db="EMBL/GenBank/DDBJ databases">
        <authorList>
            <person name="Alioto T."/>
            <person name="Alioto T."/>
            <person name="Gomez Garrido J."/>
        </authorList>
    </citation>
    <scope>NUCLEOTIDE SEQUENCE</scope>
</reference>
<dbReference type="Pfam" id="PF11461">
    <property type="entry name" value="RILP"/>
    <property type="match status" value="1"/>
</dbReference>
<feature type="compositionally biased region" description="Basic and acidic residues" evidence="16">
    <location>
        <begin position="322"/>
        <end position="335"/>
    </location>
</feature>
<dbReference type="GO" id="GO:0036064">
    <property type="term" value="C:ciliary basal body"/>
    <property type="evidence" value="ECO:0007669"/>
    <property type="project" value="TreeGrafter"/>
</dbReference>
<feature type="region of interest" description="Disordered" evidence="16">
    <location>
        <begin position="267"/>
        <end position="297"/>
    </location>
</feature>
<dbReference type="InterPro" id="IPR051241">
    <property type="entry name" value="DZIP_RILPL"/>
</dbReference>
<dbReference type="GO" id="GO:0005829">
    <property type="term" value="C:cytosol"/>
    <property type="evidence" value="ECO:0007669"/>
    <property type="project" value="UniProtKB-SubCell"/>
</dbReference>
<evidence type="ECO:0000259" key="17">
    <source>
        <dbReference type="PROSITE" id="PS51776"/>
    </source>
</evidence>
<feature type="domain" description="RH1" evidence="17">
    <location>
        <begin position="4"/>
        <end position="91"/>
    </location>
</feature>
<dbReference type="FunFam" id="1.20.58.1770:FF:000003">
    <property type="entry name" value="RILP-like protein 2 isoform X1"/>
    <property type="match status" value="1"/>
</dbReference>
<dbReference type="Proteomes" id="UP001178508">
    <property type="component" value="Chromosome 12"/>
</dbReference>